<dbReference type="AlphaFoldDB" id="A0A0R3RDK3"/>
<proteinExistence type="predicted"/>
<evidence type="ECO:0000313" key="3">
    <source>
        <dbReference type="WBParaSite" id="BTMF_0001812701-mRNA-1"/>
    </source>
</evidence>
<gene>
    <name evidence="1" type="ORF">BTMF_LOCUS16088</name>
</gene>
<keyword evidence="2" id="KW-1185">Reference proteome</keyword>
<evidence type="ECO:0000313" key="1">
    <source>
        <dbReference type="EMBL" id="VDO57352.1"/>
    </source>
</evidence>
<sequence length="33" mass="3761">MQIFPVVHCSSIIKLNIKIPIIKHLSTSKIDDK</sequence>
<evidence type="ECO:0000313" key="2">
    <source>
        <dbReference type="Proteomes" id="UP000280834"/>
    </source>
</evidence>
<reference evidence="3" key="1">
    <citation type="submission" date="2017-02" db="UniProtKB">
        <authorList>
            <consortium name="WormBaseParasite"/>
        </authorList>
    </citation>
    <scope>IDENTIFICATION</scope>
</reference>
<dbReference type="Proteomes" id="UP000280834">
    <property type="component" value="Unassembled WGS sequence"/>
</dbReference>
<dbReference type="WBParaSite" id="BTMF_0001812701-mRNA-1">
    <property type="protein sequence ID" value="BTMF_0001812701-mRNA-1"/>
    <property type="gene ID" value="BTMF_0001812701"/>
</dbReference>
<organism evidence="3">
    <name type="scientific">Brugia timori</name>
    <dbReference type="NCBI Taxonomy" id="42155"/>
    <lineage>
        <taxon>Eukaryota</taxon>
        <taxon>Metazoa</taxon>
        <taxon>Ecdysozoa</taxon>
        <taxon>Nematoda</taxon>
        <taxon>Chromadorea</taxon>
        <taxon>Rhabditida</taxon>
        <taxon>Spirurina</taxon>
        <taxon>Spiruromorpha</taxon>
        <taxon>Filarioidea</taxon>
        <taxon>Onchocercidae</taxon>
        <taxon>Brugia</taxon>
    </lineage>
</organism>
<name>A0A0R3RDK3_9BILA</name>
<reference evidence="1 2" key="2">
    <citation type="submission" date="2018-11" db="EMBL/GenBank/DDBJ databases">
        <authorList>
            <consortium name="Pathogen Informatics"/>
        </authorList>
    </citation>
    <scope>NUCLEOTIDE SEQUENCE [LARGE SCALE GENOMIC DNA]</scope>
</reference>
<dbReference type="EMBL" id="UZAG01023674">
    <property type="protein sequence ID" value="VDO57352.1"/>
    <property type="molecule type" value="Genomic_DNA"/>
</dbReference>
<accession>A0A0R3RDK3</accession>
<protein>
    <submittedName>
        <fullName evidence="1 3">Uncharacterized protein</fullName>
    </submittedName>
</protein>